<evidence type="ECO:0000256" key="1">
    <source>
        <dbReference type="ARBA" id="ARBA00023122"/>
    </source>
</evidence>
<keyword evidence="1 2" id="KW-0129">CBS domain</keyword>
<evidence type="ECO:0000256" key="2">
    <source>
        <dbReference type="PROSITE-ProRule" id="PRU00703"/>
    </source>
</evidence>
<organism evidence="4 5">
    <name type="scientific">Marinobacterium aestuarii</name>
    <dbReference type="NCBI Taxonomy" id="1821621"/>
    <lineage>
        <taxon>Bacteria</taxon>
        <taxon>Pseudomonadati</taxon>
        <taxon>Pseudomonadota</taxon>
        <taxon>Gammaproteobacteria</taxon>
        <taxon>Oceanospirillales</taxon>
        <taxon>Oceanospirillaceae</taxon>
        <taxon>Marinobacterium</taxon>
    </lineage>
</organism>
<dbReference type="PANTHER" id="PTHR43080:SF2">
    <property type="entry name" value="CBS DOMAIN-CONTAINING PROTEIN"/>
    <property type="match status" value="1"/>
</dbReference>
<name>A0A1A9F342_9GAMM</name>
<proteinExistence type="predicted"/>
<accession>A0A1A9F342</accession>
<dbReference type="OrthoDB" id="5295117at2"/>
<dbReference type="AlphaFoldDB" id="A0A1A9F342"/>
<dbReference type="EMBL" id="CP015839">
    <property type="protein sequence ID" value="ANG64281.1"/>
    <property type="molecule type" value="Genomic_DNA"/>
</dbReference>
<evidence type="ECO:0000313" key="5">
    <source>
        <dbReference type="Proteomes" id="UP000078070"/>
    </source>
</evidence>
<dbReference type="Pfam" id="PF00571">
    <property type="entry name" value="CBS"/>
    <property type="match status" value="2"/>
</dbReference>
<dbReference type="STRING" id="1821621.A8C75_18590"/>
<reference evidence="4 5" key="2">
    <citation type="journal article" date="2018" name="Int. J. Syst. Evol. Microbiol.">
        <title>Marinobacterium aestuarii sp. nov., a benzene-degrading marine bacterium isolated from estuary sediment.</title>
        <authorList>
            <person name="Bae S.S."/>
            <person name="Jung J."/>
            <person name="Chung D."/>
            <person name="Baek K."/>
        </authorList>
    </citation>
    <scope>NUCLEOTIDE SEQUENCE [LARGE SCALE GENOMIC DNA]</scope>
    <source>
        <strain evidence="4 5">ST58-10</strain>
    </source>
</reference>
<evidence type="ECO:0000259" key="3">
    <source>
        <dbReference type="PROSITE" id="PS51371"/>
    </source>
</evidence>
<dbReference type="InterPro" id="IPR046342">
    <property type="entry name" value="CBS_dom_sf"/>
</dbReference>
<keyword evidence="5" id="KW-1185">Reference proteome</keyword>
<dbReference type="PANTHER" id="PTHR43080">
    <property type="entry name" value="CBS DOMAIN-CONTAINING PROTEIN CBSX3, MITOCHONDRIAL"/>
    <property type="match status" value="1"/>
</dbReference>
<reference evidence="5" key="1">
    <citation type="submission" date="2016-05" db="EMBL/GenBank/DDBJ databases">
        <authorList>
            <person name="Baek K."/>
            <person name="Yang S.-J."/>
        </authorList>
    </citation>
    <scope>NUCLEOTIDE SEQUENCE [LARGE SCALE GENOMIC DNA]</scope>
    <source>
        <strain evidence="5">ST58-10</strain>
    </source>
</reference>
<protein>
    <submittedName>
        <fullName evidence="4">CBS domain-containing protein</fullName>
    </submittedName>
</protein>
<dbReference type="SUPFAM" id="SSF54631">
    <property type="entry name" value="CBS-domain pair"/>
    <property type="match status" value="1"/>
</dbReference>
<dbReference type="InterPro" id="IPR051257">
    <property type="entry name" value="Diverse_CBS-Domain"/>
</dbReference>
<dbReference type="RefSeq" id="WP_067385756.1">
    <property type="nucleotide sequence ID" value="NZ_CP015839.1"/>
</dbReference>
<sequence length="195" mass="21407">MRTYRELKTLSLSDYSRLSTPEGETLSLDSPASSIMTSFELTRPLALELDVGINDALLMMKKAHVRSVIVMDGSEKFRGIISLMDLESRKVLSIAQSQGLRRDELSIADVMTPSAKLAGLSIQQISNCCIGDVLKTLQDVGSQHMLVVRPEDQQICGIISASDIARKLHIPVDITERATSFREIVDVIYGNRGAA</sequence>
<dbReference type="Proteomes" id="UP000078070">
    <property type="component" value="Chromosome"/>
</dbReference>
<dbReference type="InterPro" id="IPR000644">
    <property type="entry name" value="CBS_dom"/>
</dbReference>
<dbReference type="PROSITE" id="PS51371">
    <property type="entry name" value="CBS"/>
    <property type="match status" value="2"/>
</dbReference>
<feature type="domain" description="CBS" evidence="3">
    <location>
        <begin position="111"/>
        <end position="174"/>
    </location>
</feature>
<feature type="domain" description="CBS" evidence="3">
    <location>
        <begin position="36"/>
        <end position="97"/>
    </location>
</feature>
<dbReference type="Gene3D" id="3.10.580.10">
    <property type="entry name" value="CBS-domain"/>
    <property type="match status" value="1"/>
</dbReference>
<evidence type="ECO:0000313" key="4">
    <source>
        <dbReference type="EMBL" id="ANG64281.1"/>
    </source>
</evidence>
<gene>
    <name evidence="4" type="ORF">A8C75_18590</name>
</gene>
<dbReference type="KEGG" id="mars:A8C75_18590"/>